<evidence type="ECO:0000313" key="3">
    <source>
        <dbReference type="Proteomes" id="UP000198729"/>
    </source>
</evidence>
<feature type="transmembrane region" description="Helical" evidence="1">
    <location>
        <begin position="291"/>
        <end position="308"/>
    </location>
</feature>
<feature type="transmembrane region" description="Helical" evidence="1">
    <location>
        <begin position="188"/>
        <end position="209"/>
    </location>
</feature>
<evidence type="ECO:0008006" key="4">
    <source>
        <dbReference type="Google" id="ProtNLM"/>
    </source>
</evidence>
<feature type="transmembrane region" description="Helical" evidence="1">
    <location>
        <begin position="409"/>
        <end position="426"/>
    </location>
</feature>
<dbReference type="AlphaFoldDB" id="A0A1G5SDI2"/>
<feature type="transmembrane region" description="Helical" evidence="1">
    <location>
        <begin position="7"/>
        <end position="26"/>
    </location>
</feature>
<feature type="transmembrane region" description="Helical" evidence="1">
    <location>
        <begin position="221"/>
        <end position="249"/>
    </location>
</feature>
<keyword evidence="1" id="KW-1133">Transmembrane helix</keyword>
<dbReference type="Proteomes" id="UP000198729">
    <property type="component" value="Unassembled WGS sequence"/>
</dbReference>
<keyword evidence="1" id="KW-0812">Transmembrane</keyword>
<proteinExistence type="predicted"/>
<feature type="transmembrane region" description="Helical" evidence="1">
    <location>
        <begin position="76"/>
        <end position="95"/>
    </location>
</feature>
<dbReference type="STRING" id="51642.NSMM_370024"/>
<reference evidence="2 3" key="1">
    <citation type="submission" date="2016-10" db="EMBL/GenBank/DDBJ databases">
        <authorList>
            <person name="de Groot N.N."/>
        </authorList>
    </citation>
    <scope>NUCLEOTIDE SEQUENCE [LARGE SCALE GENOMIC DNA]</scope>
    <source>
        <strain evidence="2">1</strain>
    </source>
</reference>
<sequence>MTLPSARFLAFICSVVYAIGLAYSYVNVVQPFYVYMGLQVNSKANLYEFLVIVSFASLLITLAPDKLDRPSSVLSFFVFFIVYMPAISVSYFSLAVHGDTYIKLFISLTLGVLVIFFVPRLKLKMVYVKGFSARQFWAIFGFLIVFLSVFVFSFYRLNINHLIQLQQLDALYDIREEYRATSSGIPGLIQYFFTWLIKIVAPFVVIIGLQIRKWYLVVSGVLFTILLFSISGHKSIFLSLFLIFGAWFFMRSNGGATFLRLSLFFFGLTTLGLALDYFGSSLINDVLVRRMLIIPGVLSGYYFEYYGVNEFAMLGYSVLGGLFDYSPGLTPPFIIGNEYFGRAEMSANVNFMASAYADFGVVGVILFSAVAAVLYRFLDMVALQKKISKTAALLVLMPSWALVDSTLLTVLATHGFVLLILIVVLLPRKDFVDR</sequence>
<name>A0A1G5SDI2_9PROT</name>
<keyword evidence="3" id="KW-1185">Reference proteome</keyword>
<feature type="transmembrane region" description="Helical" evidence="1">
    <location>
        <begin position="261"/>
        <end position="279"/>
    </location>
</feature>
<dbReference type="EMBL" id="FMWO01000044">
    <property type="protein sequence ID" value="SCZ85245.1"/>
    <property type="molecule type" value="Genomic_DNA"/>
</dbReference>
<accession>A0A1G5SDI2</accession>
<feature type="transmembrane region" description="Helical" evidence="1">
    <location>
        <begin position="135"/>
        <end position="155"/>
    </location>
</feature>
<feature type="transmembrane region" description="Helical" evidence="1">
    <location>
        <begin position="101"/>
        <end position="123"/>
    </location>
</feature>
<keyword evidence="1" id="KW-0472">Membrane</keyword>
<evidence type="ECO:0000313" key="2">
    <source>
        <dbReference type="EMBL" id="SCZ85245.1"/>
    </source>
</evidence>
<feature type="transmembrane region" description="Helical" evidence="1">
    <location>
        <begin position="355"/>
        <end position="375"/>
    </location>
</feature>
<organism evidence="2 3">
    <name type="scientific">Nitrosomonas mobilis</name>
    <dbReference type="NCBI Taxonomy" id="51642"/>
    <lineage>
        <taxon>Bacteria</taxon>
        <taxon>Pseudomonadati</taxon>
        <taxon>Pseudomonadota</taxon>
        <taxon>Betaproteobacteria</taxon>
        <taxon>Nitrosomonadales</taxon>
        <taxon>Nitrosomonadaceae</taxon>
        <taxon>Nitrosomonas</taxon>
    </lineage>
</organism>
<protein>
    <recommendedName>
        <fullName evidence="4">O-antigen polymerase</fullName>
    </recommendedName>
</protein>
<gene>
    <name evidence="2" type="ORF">NSMM_370024</name>
</gene>
<evidence type="ECO:0000256" key="1">
    <source>
        <dbReference type="SAM" id="Phobius"/>
    </source>
</evidence>
<feature type="transmembrane region" description="Helical" evidence="1">
    <location>
        <begin position="46"/>
        <end position="64"/>
    </location>
</feature>